<dbReference type="PROSITE" id="PS50893">
    <property type="entry name" value="ABC_TRANSPORTER_2"/>
    <property type="match status" value="1"/>
</dbReference>
<gene>
    <name evidence="5" type="ORF">LIQ10_17540</name>
</gene>
<dbReference type="Gene3D" id="3.40.50.300">
    <property type="entry name" value="P-loop containing nucleotide triphosphate hydrolases"/>
    <property type="match status" value="1"/>
</dbReference>
<dbReference type="InterPro" id="IPR003593">
    <property type="entry name" value="AAA+_ATPase"/>
</dbReference>
<evidence type="ECO:0000256" key="1">
    <source>
        <dbReference type="ARBA" id="ARBA00022448"/>
    </source>
</evidence>
<dbReference type="PANTHER" id="PTHR24220">
    <property type="entry name" value="IMPORT ATP-BINDING PROTEIN"/>
    <property type="match status" value="1"/>
</dbReference>
<dbReference type="InterPro" id="IPR015854">
    <property type="entry name" value="ABC_transpr_LolD-like"/>
</dbReference>
<name>A0AAJ1EQE1_MEDGN</name>
<dbReference type="InterPro" id="IPR003439">
    <property type="entry name" value="ABC_transporter-like_ATP-bd"/>
</dbReference>
<dbReference type="GO" id="GO:0005524">
    <property type="term" value="F:ATP binding"/>
    <property type="evidence" value="ECO:0007669"/>
    <property type="project" value="UniProtKB-KW"/>
</dbReference>
<dbReference type="PROSITE" id="PS00211">
    <property type="entry name" value="ABC_TRANSPORTER_1"/>
    <property type="match status" value="1"/>
</dbReference>
<dbReference type="AlphaFoldDB" id="A0AAJ1EQE1"/>
<dbReference type="SMART" id="SM00382">
    <property type="entry name" value="AAA"/>
    <property type="match status" value="1"/>
</dbReference>
<keyword evidence="1" id="KW-0813">Transport</keyword>
<dbReference type="FunFam" id="3.40.50.300:FF:000032">
    <property type="entry name" value="Export ABC transporter ATP-binding protein"/>
    <property type="match status" value="1"/>
</dbReference>
<dbReference type="GO" id="GO:0098796">
    <property type="term" value="C:membrane protein complex"/>
    <property type="evidence" value="ECO:0007669"/>
    <property type="project" value="UniProtKB-ARBA"/>
</dbReference>
<dbReference type="GO" id="GO:0022857">
    <property type="term" value="F:transmembrane transporter activity"/>
    <property type="evidence" value="ECO:0007669"/>
    <property type="project" value="TreeGrafter"/>
</dbReference>
<dbReference type="RefSeq" id="WP_173880194.1">
    <property type="nucleotide sequence ID" value="NZ_JAAIMT010000048.1"/>
</dbReference>
<evidence type="ECO:0000313" key="6">
    <source>
        <dbReference type="Proteomes" id="UP001297422"/>
    </source>
</evidence>
<comment type="caution">
    <text evidence="5">The sequence shown here is derived from an EMBL/GenBank/DDBJ whole genome shotgun (WGS) entry which is preliminary data.</text>
</comment>
<evidence type="ECO:0000256" key="2">
    <source>
        <dbReference type="ARBA" id="ARBA00022741"/>
    </source>
</evidence>
<evidence type="ECO:0000313" key="5">
    <source>
        <dbReference type="EMBL" id="MCB5495514.1"/>
    </source>
</evidence>
<sequence>MGIIHAENLAKAFGQGQNEVRAIDGISLDINRGFHAITGPSGSGKSTLLQLMGGLRVPDKGVIQVNGTDLSIFDDEELAIFRRRNVGLIFRQYNLMPVLNVYENITFPLELDSRTIDIEYIHQIAQLLDLEDKLTMFPKTLSSGERQKVSIARALSTKPKVILADEPTGNLDTRAALEVVGLLKMTCKEFNQTIVMVTHDKEMAEMADQRIYLRDGKVEKIIRR</sequence>
<dbReference type="InterPro" id="IPR027417">
    <property type="entry name" value="P-loop_NTPase"/>
</dbReference>
<dbReference type="GO" id="GO:0005886">
    <property type="term" value="C:plasma membrane"/>
    <property type="evidence" value="ECO:0007669"/>
    <property type="project" value="TreeGrafter"/>
</dbReference>
<dbReference type="InterPro" id="IPR017871">
    <property type="entry name" value="ABC_transporter-like_CS"/>
</dbReference>
<dbReference type="SUPFAM" id="SSF52540">
    <property type="entry name" value="P-loop containing nucleoside triphosphate hydrolases"/>
    <property type="match status" value="1"/>
</dbReference>
<dbReference type="Proteomes" id="UP001297422">
    <property type="component" value="Unassembled WGS sequence"/>
</dbReference>
<dbReference type="CDD" id="cd03255">
    <property type="entry name" value="ABC_MJ0796_LolCDE_FtsE"/>
    <property type="match status" value="1"/>
</dbReference>
<dbReference type="GO" id="GO:0016887">
    <property type="term" value="F:ATP hydrolysis activity"/>
    <property type="evidence" value="ECO:0007669"/>
    <property type="project" value="InterPro"/>
</dbReference>
<reference evidence="5" key="1">
    <citation type="submission" date="2021-10" db="EMBL/GenBank/DDBJ databases">
        <title>Collection of gut derived symbiotic bacterial strains cultured from healthy donors.</title>
        <authorList>
            <person name="Lin H."/>
            <person name="Littmann E."/>
            <person name="Claire K."/>
            <person name="Pamer E."/>
        </authorList>
    </citation>
    <scope>NUCLEOTIDE SEQUENCE</scope>
    <source>
        <strain evidence="5">MSK.23.4</strain>
    </source>
</reference>
<dbReference type="EMBL" id="JAJBNC010000044">
    <property type="protein sequence ID" value="MCB5495514.1"/>
    <property type="molecule type" value="Genomic_DNA"/>
</dbReference>
<proteinExistence type="predicted"/>
<dbReference type="Pfam" id="PF00005">
    <property type="entry name" value="ABC_tran"/>
    <property type="match status" value="1"/>
</dbReference>
<feature type="domain" description="ABC transporter" evidence="4">
    <location>
        <begin position="4"/>
        <end position="224"/>
    </location>
</feature>
<accession>A0AAJ1EQE1</accession>
<keyword evidence="3 5" id="KW-0067">ATP-binding</keyword>
<organism evidence="5 6">
    <name type="scientific">Mediterraneibacter gnavus</name>
    <name type="common">Ruminococcus gnavus</name>
    <dbReference type="NCBI Taxonomy" id="33038"/>
    <lineage>
        <taxon>Bacteria</taxon>
        <taxon>Bacillati</taxon>
        <taxon>Bacillota</taxon>
        <taxon>Clostridia</taxon>
        <taxon>Lachnospirales</taxon>
        <taxon>Lachnospiraceae</taxon>
        <taxon>Mediterraneibacter</taxon>
    </lineage>
</organism>
<dbReference type="InterPro" id="IPR017911">
    <property type="entry name" value="MacB-like_ATP-bd"/>
</dbReference>
<protein>
    <submittedName>
        <fullName evidence="5">ABC transporter ATP-binding protein</fullName>
    </submittedName>
</protein>
<evidence type="ECO:0000259" key="4">
    <source>
        <dbReference type="PROSITE" id="PS50893"/>
    </source>
</evidence>
<keyword evidence="2" id="KW-0547">Nucleotide-binding</keyword>
<evidence type="ECO:0000256" key="3">
    <source>
        <dbReference type="ARBA" id="ARBA00022840"/>
    </source>
</evidence>